<name>A0AC35TZH6_9BILA</name>
<protein>
    <submittedName>
        <fullName evidence="2">Cadherin domain-containing protein</fullName>
    </submittedName>
</protein>
<dbReference type="Proteomes" id="UP000095286">
    <property type="component" value="Unplaced"/>
</dbReference>
<accession>A0AC35TZH6</accession>
<evidence type="ECO:0000313" key="1">
    <source>
        <dbReference type="Proteomes" id="UP000095286"/>
    </source>
</evidence>
<dbReference type="WBParaSite" id="RSKR_0000617200.1">
    <property type="protein sequence ID" value="RSKR_0000617200.1"/>
    <property type="gene ID" value="RSKR_0000617200"/>
</dbReference>
<sequence>MKVFLIFITLIGLVNGHSIVCGEPAITFNDEKLPPGLELLGDIRVVSRLTNFITNETSKVVEINYGDTGTFAVTSGTSQTKLILGEKSDFLVNLKEKSCTLGKKEEFKPYLVSDSIKTAFSLSNISMSSLINAIIKQKYDSSKLLPSVDEINGVESVQYVGCFNATKSNKANIQIIVSYAGPSTLQKPYDISLKNPLIYSISLIEYDVDTVGDKTTQKITSDVSISLVEVEKPDISLKEAELLPPRGIYCEGFPKQTLPTAFSSHFSASYNYIDEVKEISEIVGVVYDKTNNLVSFESDFAKTVDVPFIGSFADSVKSQGKLTIIHDLTYGFEYILREEKDTCLKVQAITETFADIKTVNKTLSLKNAQDMFFSTFGNGFFYYGKVLGVANQKLDSFLTKTQTGNVELLFTVETWKEEDVSAPVLHSIIYYMKDGKSKALQLNEIKNTTSSGFSSRSFDVASCSNTNDESYFYVKVKDVGLKKLETIGLKKISDSLSIVLANMTSSSPLRFVNHFFKPADSDVAIFFAITDKNIVIPSKTILFKNETSVADIRSRINSTMISQEVPLTVNGLKLAIKQDSFGQLPPVDVLPKPAPFQGYTGSAMFITFIFSFAFGVILGIGGVVFKFKQQRLTGLAYQIFE</sequence>
<proteinExistence type="predicted"/>
<evidence type="ECO:0000313" key="2">
    <source>
        <dbReference type="WBParaSite" id="RSKR_0000617200.1"/>
    </source>
</evidence>
<organism evidence="1 2">
    <name type="scientific">Rhabditophanes sp. KR3021</name>
    <dbReference type="NCBI Taxonomy" id="114890"/>
    <lineage>
        <taxon>Eukaryota</taxon>
        <taxon>Metazoa</taxon>
        <taxon>Ecdysozoa</taxon>
        <taxon>Nematoda</taxon>
        <taxon>Chromadorea</taxon>
        <taxon>Rhabditida</taxon>
        <taxon>Tylenchina</taxon>
        <taxon>Panagrolaimomorpha</taxon>
        <taxon>Strongyloidoidea</taxon>
        <taxon>Alloionematidae</taxon>
        <taxon>Rhabditophanes</taxon>
    </lineage>
</organism>
<reference evidence="2" key="1">
    <citation type="submission" date="2016-11" db="UniProtKB">
        <authorList>
            <consortium name="WormBaseParasite"/>
        </authorList>
    </citation>
    <scope>IDENTIFICATION</scope>
    <source>
        <strain evidence="2">KR3021</strain>
    </source>
</reference>